<dbReference type="OrthoDB" id="7560678at2"/>
<dbReference type="AlphaFoldDB" id="A0A2T0WP02"/>
<sequence>MKVLIINKHISYALGGSEMQCDLIAKGLSQIGHQVVYGAVSLPKDFEPSFSYNYTIVDFDKSSRVSVKGFLEKHKPDVIYWRYNKHGLDKIIPVAKTLDIPFVYAVSHINDVTRFAYKPMKPKGLKGKLKSKLSILKQKLQSARQFSYLKDISGLTSLNSEFIGKLEVPLQKVIKNAVTKVTEPFSSEQPYVAWVSSIKASKRPEAYIELAKNCKDLEFLFLMIGPIQQQSYEQVVSEAESLPNFHYLGKRTPEEVNGILKNAQLLVHTCEPEGFGNNFIQAWMQGIPTVSLSFDPDNIILTEGLGFVSGTQDQMQKDVRRLLEDAKLRKEMGSKAKKYASQHFSEERLSAEVEEFLTKIVDENRIHS</sequence>
<dbReference type="RefSeq" id="WP_106133150.1">
    <property type="nucleotide sequence ID" value="NZ_PVTR01000004.1"/>
</dbReference>
<feature type="domain" description="Glycosyl transferase family 1" evidence="1">
    <location>
        <begin position="184"/>
        <end position="338"/>
    </location>
</feature>
<evidence type="ECO:0000259" key="1">
    <source>
        <dbReference type="Pfam" id="PF00534"/>
    </source>
</evidence>
<dbReference type="GO" id="GO:0016757">
    <property type="term" value="F:glycosyltransferase activity"/>
    <property type="evidence" value="ECO:0007669"/>
    <property type="project" value="InterPro"/>
</dbReference>
<dbReference type="SUPFAM" id="SSF53756">
    <property type="entry name" value="UDP-Glycosyltransferase/glycogen phosphorylase"/>
    <property type="match status" value="1"/>
</dbReference>
<keyword evidence="3" id="KW-1185">Reference proteome</keyword>
<evidence type="ECO:0000313" key="3">
    <source>
        <dbReference type="Proteomes" id="UP000238157"/>
    </source>
</evidence>
<organism evidence="2 3">
    <name type="scientific">Mongoliibacter ruber</name>
    <dbReference type="NCBI Taxonomy" id="1750599"/>
    <lineage>
        <taxon>Bacteria</taxon>
        <taxon>Pseudomonadati</taxon>
        <taxon>Bacteroidota</taxon>
        <taxon>Cytophagia</taxon>
        <taxon>Cytophagales</taxon>
        <taxon>Cyclobacteriaceae</taxon>
        <taxon>Mongoliibacter</taxon>
    </lineage>
</organism>
<dbReference type="Gene3D" id="3.40.50.2000">
    <property type="entry name" value="Glycogen Phosphorylase B"/>
    <property type="match status" value="2"/>
</dbReference>
<keyword evidence="2" id="KW-0808">Transferase</keyword>
<dbReference type="Pfam" id="PF00534">
    <property type="entry name" value="Glycos_transf_1"/>
    <property type="match status" value="1"/>
</dbReference>
<accession>A0A2T0WP02</accession>
<gene>
    <name evidence="2" type="ORF">CLW00_10466</name>
</gene>
<evidence type="ECO:0000313" key="2">
    <source>
        <dbReference type="EMBL" id="PRY88415.1"/>
    </source>
</evidence>
<reference evidence="2 3" key="1">
    <citation type="submission" date="2018-03" db="EMBL/GenBank/DDBJ databases">
        <title>Genomic Encyclopedia of Archaeal and Bacterial Type Strains, Phase II (KMG-II): from individual species to whole genera.</title>
        <authorList>
            <person name="Goeker M."/>
        </authorList>
    </citation>
    <scope>NUCLEOTIDE SEQUENCE [LARGE SCALE GENOMIC DNA]</scope>
    <source>
        <strain evidence="2 3">DSM 27929</strain>
    </source>
</reference>
<dbReference type="InterPro" id="IPR001296">
    <property type="entry name" value="Glyco_trans_1"/>
</dbReference>
<dbReference type="Proteomes" id="UP000238157">
    <property type="component" value="Unassembled WGS sequence"/>
</dbReference>
<name>A0A2T0WP02_9BACT</name>
<dbReference type="EMBL" id="PVTR01000004">
    <property type="protein sequence ID" value="PRY88415.1"/>
    <property type="molecule type" value="Genomic_DNA"/>
</dbReference>
<protein>
    <submittedName>
        <fullName evidence="2">Glycosyltransferase involved in cell wall biosynthesis</fullName>
    </submittedName>
</protein>
<proteinExistence type="predicted"/>
<dbReference type="CDD" id="cd03801">
    <property type="entry name" value="GT4_PimA-like"/>
    <property type="match status" value="1"/>
</dbReference>
<dbReference type="PANTHER" id="PTHR12526">
    <property type="entry name" value="GLYCOSYLTRANSFERASE"/>
    <property type="match status" value="1"/>
</dbReference>
<comment type="caution">
    <text evidence="2">The sequence shown here is derived from an EMBL/GenBank/DDBJ whole genome shotgun (WGS) entry which is preliminary data.</text>
</comment>